<dbReference type="Gene3D" id="3.40.50.300">
    <property type="entry name" value="P-loop containing nucleotide triphosphate hydrolases"/>
    <property type="match status" value="1"/>
</dbReference>
<feature type="domain" description="Lon N-terminal" evidence="16">
    <location>
        <begin position="5"/>
        <end position="198"/>
    </location>
</feature>
<sequence>MTESYPVLPLRDIVVFPQMIVPLFVGRDKSVAALESAMAADKSIFLVSQLDPSEDDPDRDALYDLGVIATVLQLLKLPDGTVRVLVEGQKRATLTALEETGKHLVAQVEPVEIVESEGPEAEALMRSVVEQFENYSKLNKKLPAETAVQLGEIEDASKLADAVAANIAIKVADKQSLLVELDPLKRLEMAYAFMEGELGVLQVEKKIRSRVKRQMEKTQREYYLNEQLKAIQRELGNEGEEGEADELTELGNKIAKLKLSKEARTKATQELKKLKAMAPMSAEATVSRNYLDVLLGLPWGKKSKVKKDIAEAEAVLDADHYGLEKVKDRIVEYLAVQARINKLKGPILCLVGPPGVGKTSLGRSIAKATGREFVRQSLGGVRDEAEIRGHRRTYIGSLPGKIVSNLKKAGTSNPLFLLDEIDKLGQDFRGDPASALLEVLDPEQNNKFQDHYLEIDYDLSDVMFVTTANSLNLPQPLLDRMEIIRLEGYTEDEKVEIAKRHLLPKQIESHGLKDGELTLTEEGLRALIRHYTREAGVRTLEREIAKVARKALRRILEGKAETVEVTPDNLADYAGVRKFRHGVGEEEDQIGAVTGLAWTEVGGELLTIEAVTVPGKGIIKTTGKLGEVMQESVQAAFSFVKARSPSYGVKPSLFARKDIHIHLPEGAVPKDGPSAGIGMVTAIISTLTGIPVRRDVAMTGEVTLRGRVLPIGGLKEKLLAALRGGIKTVLIPHENEKDLAEIPETIRNGLTIIPVSHVDDVLTLSLATPVVPIEWTEADELAAIAPAELAAAPDETGVSIRH</sequence>
<gene>
    <name evidence="10 17" type="primary">lon</name>
    <name evidence="17" type="ORF">IC614_02805</name>
</gene>
<evidence type="ECO:0000256" key="3">
    <source>
        <dbReference type="ARBA" id="ARBA00022670"/>
    </source>
</evidence>
<dbReference type="SMART" id="SM00382">
    <property type="entry name" value="AAA"/>
    <property type="match status" value="1"/>
</dbReference>
<dbReference type="InterPro" id="IPR004815">
    <property type="entry name" value="Lon_bac/euk-typ"/>
</dbReference>
<dbReference type="HAMAP" id="MF_01973">
    <property type="entry name" value="lon_bact"/>
    <property type="match status" value="1"/>
</dbReference>
<dbReference type="GO" id="GO:0005524">
    <property type="term" value="F:ATP binding"/>
    <property type="evidence" value="ECO:0007669"/>
    <property type="project" value="UniProtKB-UniRule"/>
</dbReference>
<dbReference type="FunFam" id="1.20.5.5270:FF:000002">
    <property type="entry name" value="Lon protease homolog"/>
    <property type="match status" value="1"/>
</dbReference>
<dbReference type="InterPro" id="IPR015947">
    <property type="entry name" value="PUA-like_sf"/>
</dbReference>
<dbReference type="Proteomes" id="UP000594873">
    <property type="component" value="Chromosome"/>
</dbReference>
<dbReference type="CDD" id="cd19500">
    <property type="entry name" value="RecA-like_Lon"/>
    <property type="match status" value="1"/>
</dbReference>
<dbReference type="PRINTS" id="PR00830">
    <property type="entry name" value="ENDOLAPTASE"/>
</dbReference>
<dbReference type="Gene3D" id="1.10.8.60">
    <property type="match status" value="1"/>
</dbReference>
<dbReference type="Gene3D" id="3.30.230.10">
    <property type="match status" value="1"/>
</dbReference>
<dbReference type="InterPro" id="IPR003593">
    <property type="entry name" value="AAA+_ATPase"/>
</dbReference>
<dbReference type="NCBIfam" id="TIGR00763">
    <property type="entry name" value="lon"/>
    <property type="match status" value="1"/>
</dbReference>
<dbReference type="SUPFAM" id="SSF88697">
    <property type="entry name" value="PUA domain-like"/>
    <property type="match status" value="1"/>
</dbReference>
<evidence type="ECO:0000256" key="13">
    <source>
        <dbReference type="PIRSR" id="PIRSR001174-2"/>
    </source>
</evidence>
<feature type="active site" evidence="10 12">
    <location>
        <position position="674"/>
    </location>
</feature>
<dbReference type="AlphaFoldDB" id="A0A7T2GKI3"/>
<dbReference type="Gene3D" id="2.30.130.40">
    <property type="entry name" value="LON domain-like"/>
    <property type="match status" value="1"/>
</dbReference>
<keyword evidence="7 10" id="KW-0067">ATP-binding</keyword>
<keyword evidence="5 10" id="KW-0378">Hydrolase</keyword>
<dbReference type="InterPro" id="IPR046336">
    <property type="entry name" value="Lon_prtase_N_sf"/>
</dbReference>
<dbReference type="InterPro" id="IPR054594">
    <property type="entry name" value="Lon_lid"/>
</dbReference>
<dbReference type="Gene3D" id="1.20.5.5270">
    <property type="match status" value="1"/>
</dbReference>
<name>A0A7T2GKI3_9SPHN</name>
<dbReference type="GO" id="GO:0043565">
    <property type="term" value="F:sequence-specific DNA binding"/>
    <property type="evidence" value="ECO:0007669"/>
    <property type="project" value="UniProtKB-UniRule"/>
</dbReference>
<dbReference type="Pfam" id="PF05362">
    <property type="entry name" value="Lon_C"/>
    <property type="match status" value="1"/>
</dbReference>
<dbReference type="InterPro" id="IPR003111">
    <property type="entry name" value="Lon_prtase_N"/>
</dbReference>
<accession>A0A7T2GKI3</accession>
<dbReference type="Gene3D" id="1.20.58.1480">
    <property type="match status" value="1"/>
</dbReference>
<dbReference type="Pfam" id="PF02190">
    <property type="entry name" value="LON_substr_bdg"/>
    <property type="match status" value="1"/>
</dbReference>
<dbReference type="EMBL" id="CP065592">
    <property type="protein sequence ID" value="QPQ55549.1"/>
    <property type="molecule type" value="Genomic_DNA"/>
</dbReference>
<evidence type="ECO:0000256" key="5">
    <source>
        <dbReference type="ARBA" id="ARBA00022801"/>
    </source>
</evidence>
<dbReference type="InterPro" id="IPR008269">
    <property type="entry name" value="Lon_proteolytic"/>
</dbReference>
<evidence type="ECO:0000256" key="6">
    <source>
        <dbReference type="ARBA" id="ARBA00022825"/>
    </source>
</evidence>
<dbReference type="InterPro" id="IPR027417">
    <property type="entry name" value="P-loop_NTPase"/>
</dbReference>
<reference evidence="17 18" key="1">
    <citation type="submission" date="2020-11" db="EMBL/GenBank/DDBJ databases">
        <title>Genome seq and assembly of Sphingosinicella sp.</title>
        <authorList>
            <person name="Chhetri G."/>
        </authorList>
    </citation>
    <scope>NUCLEOTIDE SEQUENCE [LARGE SCALE GENOMIC DNA]</scope>
    <source>
        <strain evidence="17 18">UDD2</strain>
    </source>
</reference>
<dbReference type="RefSeq" id="WP_200972221.1">
    <property type="nucleotide sequence ID" value="NZ_CP065592.1"/>
</dbReference>
<comment type="catalytic activity">
    <reaction evidence="9 10 11 14">
        <text>Hydrolysis of proteins in presence of ATP.</text>
        <dbReference type="EC" id="3.4.21.53"/>
    </reaction>
</comment>
<dbReference type="SUPFAM" id="SSF54211">
    <property type="entry name" value="Ribosomal protein S5 domain 2-like"/>
    <property type="match status" value="1"/>
</dbReference>
<proteinExistence type="evidence at transcript level"/>
<dbReference type="NCBIfam" id="NF008053">
    <property type="entry name" value="PRK10787.1"/>
    <property type="match status" value="1"/>
</dbReference>
<evidence type="ECO:0000256" key="4">
    <source>
        <dbReference type="ARBA" id="ARBA00022741"/>
    </source>
</evidence>
<feature type="active site" evidence="10 12">
    <location>
        <position position="717"/>
    </location>
</feature>
<evidence type="ECO:0000256" key="12">
    <source>
        <dbReference type="PIRSR" id="PIRSR001174-1"/>
    </source>
</evidence>
<evidence type="ECO:0000256" key="7">
    <source>
        <dbReference type="ARBA" id="ARBA00022840"/>
    </source>
</evidence>
<dbReference type="FunFam" id="3.30.230.10:FF:000010">
    <property type="entry name" value="Lon protease"/>
    <property type="match status" value="1"/>
</dbReference>
<dbReference type="InterPro" id="IPR027543">
    <property type="entry name" value="Lon_bac"/>
</dbReference>
<keyword evidence="4 10" id="KW-0547">Nucleotide-binding</keyword>
<comment type="similarity">
    <text evidence="10 11 14">Belongs to the peptidase S16 family.</text>
</comment>
<dbReference type="GO" id="GO:0034605">
    <property type="term" value="P:cellular response to heat"/>
    <property type="evidence" value="ECO:0007669"/>
    <property type="project" value="UniProtKB-UniRule"/>
</dbReference>
<dbReference type="GO" id="GO:0006515">
    <property type="term" value="P:protein quality control for misfolded or incompletely synthesized proteins"/>
    <property type="evidence" value="ECO:0007669"/>
    <property type="project" value="UniProtKB-UniRule"/>
</dbReference>
<dbReference type="PANTHER" id="PTHR10046">
    <property type="entry name" value="ATP DEPENDENT LON PROTEASE FAMILY MEMBER"/>
    <property type="match status" value="1"/>
</dbReference>
<comment type="subunit">
    <text evidence="10 11">Homohexamer. Organized in a ring with a central cavity.</text>
</comment>
<keyword evidence="6 10" id="KW-0720">Serine protease</keyword>
<dbReference type="InterPro" id="IPR027065">
    <property type="entry name" value="Lon_Prtase"/>
</dbReference>
<dbReference type="FunFam" id="3.40.50.300:FF:000021">
    <property type="entry name" value="Lon protease homolog"/>
    <property type="match status" value="1"/>
</dbReference>
<evidence type="ECO:0000259" key="15">
    <source>
        <dbReference type="PROSITE" id="PS51786"/>
    </source>
</evidence>
<evidence type="ECO:0000256" key="8">
    <source>
        <dbReference type="ARBA" id="ARBA00023016"/>
    </source>
</evidence>
<evidence type="ECO:0000256" key="11">
    <source>
        <dbReference type="PIRNR" id="PIRNR001174"/>
    </source>
</evidence>
<feature type="binding site" evidence="10 13">
    <location>
        <begin position="352"/>
        <end position="359"/>
    </location>
    <ligand>
        <name>ATP</name>
        <dbReference type="ChEBI" id="CHEBI:30616"/>
    </ligand>
</feature>
<organism evidence="17 18">
    <name type="scientific">Allosphingosinicella flava</name>
    <dbReference type="NCBI Taxonomy" id="2771430"/>
    <lineage>
        <taxon>Bacteria</taxon>
        <taxon>Pseudomonadati</taxon>
        <taxon>Pseudomonadota</taxon>
        <taxon>Alphaproteobacteria</taxon>
        <taxon>Sphingomonadales</taxon>
        <taxon>Sphingomonadaceae</taxon>
        <taxon>Allosphingosinicella</taxon>
    </lineage>
</organism>
<dbReference type="GO" id="GO:0004252">
    <property type="term" value="F:serine-type endopeptidase activity"/>
    <property type="evidence" value="ECO:0007669"/>
    <property type="project" value="UniProtKB-UniRule"/>
</dbReference>
<keyword evidence="2 10" id="KW-0963">Cytoplasm</keyword>
<keyword evidence="3 10" id="KW-0645">Protease</keyword>
<dbReference type="Pfam" id="PF00004">
    <property type="entry name" value="AAA"/>
    <property type="match status" value="1"/>
</dbReference>
<protein>
    <recommendedName>
        <fullName evidence="10 11">Lon protease</fullName>
        <ecNumber evidence="10 11">3.4.21.53</ecNumber>
    </recommendedName>
    <alternativeName>
        <fullName evidence="10">ATP-dependent protease La</fullName>
    </alternativeName>
</protein>
<dbReference type="GO" id="GO:0004176">
    <property type="term" value="F:ATP-dependent peptidase activity"/>
    <property type="evidence" value="ECO:0007669"/>
    <property type="project" value="UniProtKB-UniRule"/>
</dbReference>
<dbReference type="PROSITE" id="PS51786">
    <property type="entry name" value="LON_PROTEOLYTIC"/>
    <property type="match status" value="1"/>
</dbReference>
<dbReference type="SMART" id="SM00464">
    <property type="entry name" value="LON"/>
    <property type="match status" value="1"/>
</dbReference>
<dbReference type="PIRSF" id="PIRSF001174">
    <property type="entry name" value="Lon_proteas"/>
    <property type="match status" value="1"/>
</dbReference>
<feature type="domain" description="Lon proteolytic" evidence="15">
    <location>
        <begin position="587"/>
        <end position="768"/>
    </location>
</feature>
<evidence type="ECO:0000256" key="9">
    <source>
        <dbReference type="ARBA" id="ARBA00050665"/>
    </source>
</evidence>
<comment type="subcellular location">
    <subcellularLocation>
        <location evidence="1 10 11">Cytoplasm</location>
    </subcellularLocation>
</comment>
<evidence type="ECO:0000259" key="16">
    <source>
        <dbReference type="PROSITE" id="PS51787"/>
    </source>
</evidence>
<evidence type="ECO:0000313" key="17">
    <source>
        <dbReference type="EMBL" id="QPQ55549.1"/>
    </source>
</evidence>
<dbReference type="KEGG" id="sflv:IC614_02805"/>
<evidence type="ECO:0000256" key="10">
    <source>
        <dbReference type="HAMAP-Rule" id="MF_01973"/>
    </source>
</evidence>
<dbReference type="EC" id="3.4.21.53" evidence="10 11"/>
<dbReference type="InterPro" id="IPR003959">
    <property type="entry name" value="ATPase_AAA_core"/>
</dbReference>
<evidence type="ECO:0000313" key="18">
    <source>
        <dbReference type="Proteomes" id="UP000594873"/>
    </source>
</evidence>
<evidence type="ECO:0000256" key="1">
    <source>
        <dbReference type="ARBA" id="ARBA00004496"/>
    </source>
</evidence>
<dbReference type="GO" id="GO:0005737">
    <property type="term" value="C:cytoplasm"/>
    <property type="evidence" value="ECO:0007669"/>
    <property type="project" value="UniProtKB-SubCell"/>
</dbReference>
<evidence type="ECO:0000256" key="2">
    <source>
        <dbReference type="ARBA" id="ARBA00022490"/>
    </source>
</evidence>
<dbReference type="Pfam" id="PF22667">
    <property type="entry name" value="Lon_lid"/>
    <property type="match status" value="1"/>
</dbReference>
<evidence type="ECO:0000256" key="14">
    <source>
        <dbReference type="PROSITE-ProRule" id="PRU01122"/>
    </source>
</evidence>
<dbReference type="GO" id="GO:0016887">
    <property type="term" value="F:ATP hydrolysis activity"/>
    <property type="evidence" value="ECO:0007669"/>
    <property type="project" value="UniProtKB-UniRule"/>
</dbReference>
<dbReference type="InterPro" id="IPR014721">
    <property type="entry name" value="Ribsml_uS5_D2-typ_fold_subgr"/>
</dbReference>
<dbReference type="PROSITE" id="PS51787">
    <property type="entry name" value="LON_N"/>
    <property type="match status" value="1"/>
</dbReference>
<keyword evidence="8 10" id="KW-0346">Stress response</keyword>
<comment type="induction">
    <text evidence="10">By heat shock.</text>
</comment>
<keyword evidence="18" id="KW-1185">Reference proteome</keyword>
<dbReference type="InterPro" id="IPR020568">
    <property type="entry name" value="Ribosomal_Su5_D2-typ_SF"/>
</dbReference>
<comment type="function">
    <text evidence="10">ATP-dependent serine protease that mediates the selective degradation of mutant and abnormal proteins as well as certain short-lived regulatory proteins. Required for cellular homeostasis and for survival from DNA damage and developmental changes induced by stress. Degrades polypeptides processively to yield small peptide fragments that are 5 to 10 amino acids long. Binds to DNA in a double-stranded, site-specific manner.</text>
</comment>
<dbReference type="SUPFAM" id="SSF52540">
    <property type="entry name" value="P-loop containing nucleoside triphosphate hydrolases"/>
    <property type="match status" value="1"/>
</dbReference>